<dbReference type="RefSeq" id="WP_144866855.1">
    <property type="nucleotide sequence ID" value="NZ_LR213815.1"/>
</dbReference>
<gene>
    <name evidence="1" type="ORF">H1P_560040</name>
</gene>
<name>A0A563W0W6_9CYAN</name>
<reference evidence="1 2" key="1">
    <citation type="submission" date="2019-01" db="EMBL/GenBank/DDBJ databases">
        <authorList>
            <person name="Brito A."/>
        </authorList>
    </citation>
    <scope>NUCLEOTIDE SEQUENCE [LARGE SCALE GENOMIC DNA]</scope>
    <source>
        <strain evidence="1">1</strain>
    </source>
</reference>
<dbReference type="OrthoDB" id="465343at2"/>
<dbReference type="Proteomes" id="UP000320055">
    <property type="component" value="Unassembled WGS sequence"/>
</dbReference>
<sequence length="178" mass="19665">MNQSSPSTTPSFSFPEAIAKTQELMQQMVDNQLSEEAIPEAIANLVKSQTGARGFFVAYLTGDLSLADDPTQGVIEGLQSSPEIVSDLLVKNVAMSAAMRLTHLRNDDETAAAGSQRVNRRTVKLIQKLKMTEIEQEIQDLKSTIVKGEGNYQEFLTRWGYDEEQQAEIKQAISSINI</sequence>
<accession>A0A563W0W6</accession>
<dbReference type="InterPro" id="IPR016780">
    <property type="entry name" value="UCP020893"/>
</dbReference>
<protein>
    <submittedName>
        <fullName evidence="1">Uncharacterized protein</fullName>
    </submittedName>
</protein>
<dbReference type="PIRSF" id="PIRSF020893">
    <property type="entry name" value="UCP020893"/>
    <property type="match status" value="1"/>
</dbReference>
<dbReference type="AlphaFoldDB" id="A0A563W0W6"/>
<dbReference type="EMBL" id="CAACVJ010000512">
    <property type="protein sequence ID" value="VEP17183.1"/>
    <property type="molecule type" value="Genomic_DNA"/>
</dbReference>
<keyword evidence="2" id="KW-1185">Reference proteome</keyword>
<evidence type="ECO:0000313" key="1">
    <source>
        <dbReference type="EMBL" id="VEP17183.1"/>
    </source>
</evidence>
<proteinExistence type="predicted"/>
<evidence type="ECO:0000313" key="2">
    <source>
        <dbReference type="Proteomes" id="UP000320055"/>
    </source>
</evidence>
<organism evidence="1 2">
    <name type="scientific">Hyella patelloides LEGE 07179</name>
    <dbReference type="NCBI Taxonomy" id="945734"/>
    <lineage>
        <taxon>Bacteria</taxon>
        <taxon>Bacillati</taxon>
        <taxon>Cyanobacteriota</taxon>
        <taxon>Cyanophyceae</taxon>
        <taxon>Pleurocapsales</taxon>
        <taxon>Hyellaceae</taxon>
        <taxon>Hyella</taxon>
    </lineage>
</organism>